<evidence type="ECO:0000256" key="1">
    <source>
        <dbReference type="SAM" id="MobiDB-lite"/>
    </source>
</evidence>
<feature type="compositionally biased region" description="Acidic residues" evidence="1">
    <location>
        <begin position="321"/>
        <end position="334"/>
    </location>
</feature>
<dbReference type="KEGG" id="ccp:CHC_T00003513001"/>
<sequence length="467" mass="51462">MSSVKAKLAALRAKRAKQRSAATPLADPELSAAALAVGAPQVSWDADYKAKLRQVDTTSTLKDSEGSFCLSGEDDDELVVLPPPTRKLNPAAQRQLWRRRELERAKEKAAKTLLEIRPESFDVDDVPMEPCSEDPGTLEDGKVDEREEGGNLSDRDEDEDEVPPNRPGSGYLGAENGVEQDEEEAALKTAQLEEEEEYEDAMDDLPLATPEDVLENNTPCVVTNKCDAPENGARASEQAEQDASRHATEAKETTNDTASTEDQVAPEAPQETNQSTMEATSDTRQINVPGEKKLRKGSWFIGWKKSPEVKAPERRFKTGFVEEEAHDDDGDGQDDCGGGAASNDDADNDEDEYDELAEKENINPSENKKLSAFHQKWILDKEKGELEAMKTVPGRMMVNVVDEAMDLTELRSKPDTETKKEEPLEEEEHLSEADVGTCEVGGVPEKIQHGSGDYVDAMYVSARRMHL</sequence>
<feature type="compositionally biased region" description="Acidic residues" evidence="1">
    <location>
        <begin position="344"/>
        <end position="355"/>
    </location>
</feature>
<organism evidence="2 3">
    <name type="scientific">Chondrus crispus</name>
    <name type="common">Carrageen Irish moss</name>
    <name type="synonym">Polymorpha crispa</name>
    <dbReference type="NCBI Taxonomy" id="2769"/>
    <lineage>
        <taxon>Eukaryota</taxon>
        <taxon>Rhodophyta</taxon>
        <taxon>Florideophyceae</taxon>
        <taxon>Rhodymeniophycidae</taxon>
        <taxon>Gigartinales</taxon>
        <taxon>Gigartinaceae</taxon>
        <taxon>Chondrus</taxon>
    </lineage>
</organism>
<feature type="region of interest" description="Disordered" evidence="1">
    <location>
        <begin position="74"/>
        <end position="95"/>
    </location>
</feature>
<feature type="compositionally biased region" description="Basic and acidic residues" evidence="1">
    <location>
        <begin position="242"/>
        <end position="254"/>
    </location>
</feature>
<feature type="compositionally biased region" description="Basic and acidic residues" evidence="1">
    <location>
        <begin position="110"/>
        <end position="120"/>
    </location>
</feature>
<dbReference type="EMBL" id="HG001711">
    <property type="protein sequence ID" value="CDF34942.1"/>
    <property type="molecule type" value="Genomic_DNA"/>
</dbReference>
<proteinExistence type="predicted"/>
<reference evidence="3" key="1">
    <citation type="journal article" date="2013" name="Proc. Natl. Acad. Sci. U.S.A.">
        <title>Genome structure and metabolic features in the red seaweed Chondrus crispus shed light on evolution of the Archaeplastida.</title>
        <authorList>
            <person name="Collen J."/>
            <person name="Porcel B."/>
            <person name="Carre W."/>
            <person name="Ball S.G."/>
            <person name="Chaparro C."/>
            <person name="Tonon T."/>
            <person name="Barbeyron T."/>
            <person name="Michel G."/>
            <person name="Noel B."/>
            <person name="Valentin K."/>
            <person name="Elias M."/>
            <person name="Artiguenave F."/>
            <person name="Arun A."/>
            <person name="Aury J.M."/>
            <person name="Barbosa-Neto J.F."/>
            <person name="Bothwell J.H."/>
            <person name="Bouget F.Y."/>
            <person name="Brillet L."/>
            <person name="Cabello-Hurtado F."/>
            <person name="Capella-Gutierrez S."/>
            <person name="Charrier B."/>
            <person name="Cladiere L."/>
            <person name="Cock J.M."/>
            <person name="Coelho S.M."/>
            <person name="Colleoni C."/>
            <person name="Czjzek M."/>
            <person name="Da Silva C."/>
            <person name="Delage L."/>
            <person name="Denoeud F."/>
            <person name="Deschamps P."/>
            <person name="Dittami S.M."/>
            <person name="Gabaldon T."/>
            <person name="Gachon C.M."/>
            <person name="Groisillier A."/>
            <person name="Herve C."/>
            <person name="Jabbari K."/>
            <person name="Katinka M."/>
            <person name="Kloareg B."/>
            <person name="Kowalczyk N."/>
            <person name="Labadie K."/>
            <person name="Leblanc C."/>
            <person name="Lopez P.J."/>
            <person name="McLachlan D.H."/>
            <person name="Meslet-Cladiere L."/>
            <person name="Moustafa A."/>
            <person name="Nehr Z."/>
            <person name="Nyvall Collen P."/>
            <person name="Panaud O."/>
            <person name="Partensky F."/>
            <person name="Poulain J."/>
            <person name="Rensing S.A."/>
            <person name="Rousvoal S."/>
            <person name="Samson G."/>
            <person name="Symeonidi A."/>
            <person name="Weissenbach J."/>
            <person name="Zambounis A."/>
            <person name="Wincker P."/>
            <person name="Boyen C."/>
        </authorList>
    </citation>
    <scope>NUCLEOTIDE SEQUENCE [LARGE SCALE GENOMIC DNA]</scope>
    <source>
        <strain evidence="3">cv. Stackhouse</strain>
    </source>
</reference>
<feature type="compositionally biased region" description="Acidic residues" evidence="1">
    <location>
        <begin position="192"/>
        <end position="203"/>
    </location>
</feature>
<feature type="region of interest" description="Disordered" evidence="1">
    <location>
        <begin position="406"/>
        <end position="435"/>
    </location>
</feature>
<keyword evidence="3" id="KW-1185">Reference proteome</keyword>
<dbReference type="AlphaFoldDB" id="R7Q8U5"/>
<feature type="compositionally biased region" description="Basic and acidic residues" evidence="1">
    <location>
        <begin position="305"/>
        <end position="316"/>
    </location>
</feature>
<feature type="compositionally biased region" description="Basic and acidic residues" evidence="1">
    <location>
        <begin position="408"/>
        <end position="422"/>
    </location>
</feature>
<evidence type="ECO:0000313" key="3">
    <source>
        <dbReference type="Proteomes" id="UP000012073"/>
    </source>
</evidence>
<accession>R7Q8U5</accession>
<feature type="compositionally biased region" description="Polar residues" evidence="1">
    <location>
        <begin position="270"/>
        <end position="286"/>
    </location>
</feature>
<evidence type="ECO:0000313" key="2">
    <source>
        <dbReference type="EMBL" id="CDF34942.1"/>
    </source>
</evidence>
<feature type="compositionally biased region" description="Basic and acidic residues" evidence="1">
    <location>
        <begin position="139"/>
        <end position="149"/>
    </location>
</feature>
<name>R7Q8U5_CHOCR</name>
<protein>
    <submittedName>
        <fullName evidence="2">Uncharacterized protein</fullName>
    </submittedName>
</protein>
<dbReference type="Proteomes" id="UP000012073">
    <property type="component" value="Unassembled WGS sequence"/>
</dbReference>
<feature type="compositionally biased region" description="Basic and acidic residues" evidence="1">
    <location>
        <begin position="356"/>
        <end position="369"/>
    </location>
</feature>
<dbReference type="Gramene" id="CDF34942">
    <property type="protein sequence ID" value="CDF34942"/>
    <property type="gene ID" value="CHC_T00003513001"/>
</dbReference>
<gene>
    <name evidence="2" type="ORF">CHC_T00003513001</name>
</gene>
<dbReference type="RefSeq" id="XP_005714761.1">
    <property type="nucleotide sequence ID" value="XM_005714704.1"/>
</dbReference>
<dbReference type="GeneID" id="17322476"/>
<feature type="region of interest" description="Disordered" evidence="1">
    <location>
        <begin position="110"/>
        <end position="370"/>
    </location>
</feature>